<accession>A0AAV4JCE3</accession>
<dbReference type="EMBL" id="BMAT01009999">
    <property type="protein sequence ID" value="GFS18276.1"/>
    <property type="molecule type" value="Genomic_DNA"/>
</dbReference>
<proteinExistence type="predicted"/>
<reference evidence="1 2" key="1">
    <citation type="journal article" date="2021" name="Elife">
        <title>Chloroplast acquisition without the gene transfer in kleptoplastic sea slugs, Plakobranchus ocellatus.</title>
        <authorList>
            <person name="Maeda T."/>
            <person name="Takahashi S."/>
            <person name="Yoshida T."/>
            <person name="Shimamura S."/>
            <person name="Takaki Y."/>
            <person name="Nagai Y."/>
            <person name="Toyoda A."/>
            <person name="Suzuki Y."/>
            <person name="Arimoto A."/>
            <person name="Ishii H."/>
            <person name="Satoh N."/>
            <person name="Nishiyama T."/>
            <person name="Hasebe M."/>
            <person name="Maruyama T."/>
            <person name="Minagawa J."/>
            <person name="Obokata J."/>
            <person name="Shigenobu S."/>
        </authorList>
    </citation>
    <scope>NUCLEOTIDE SEQUENCE [LARGE SCALE GENOMIC DNA]</scope>
</reference>
<sequence>MHHLITTNKTQHLGSRHGEEGILGGDRDFPQSCWSISSDAKGSIGFGKGSRRDCDDHCCSWVCFDISSTVIATCARALVHGNSSDARGIVSCPALARCERSRPNSCRGHQVDEAYLPY</sequence>
<organism evidence="1 2">
    <name type="scientific">Elysia marginata</name>
    <dbReference type="NCBI Taxonomy" id="1093978"/>
    <lineage>
        <taxon>Eukaryota</taxon>
        <taxon>Metazoa</taxon>
        <taxon>Spiralia</taxon>
        <taxon>Lophotrochozoa</taxon>
        <taxon>Mollusca</taxon>
        <taxon>Gastropoda</taxon>
        <taxon>Heterobranchia</taxon>
        <taxon>Euthyneura</taxon>
        <taxon>Panpulmonata</taxon>
        <taxon>Sacoglossa</taxon>
        <taxon>Placobranchoidea</taxon>
        <taxon>Plakobranchidae</taxon>
        <taxon>Elysia</taxon>
    </lineage>
</organism>
<dbReference type="AlphaFoldDB" id="A0AAV4JCE3"/>
<keyword evidence="2" id="KW-1185">Reference proteome</keyword>
<gene>
    <name evidence="1" type="ORF">ElyMa_005003100</name>
</gene>
<name>A0AAV4JCE3_9GAST</name>
<evidence type="ECO:0000313" key="2">
    <source>
        <dbReference type="Proteomes" id="UP000762676"/>
    </source>
</evidence>
<dbReference type="Proteomes" id="UP000762676">
    <property type="component" value="Unassembled WGS sequence"/>
</dbReference>
<evidence type="ECO:0000313" key="1">
    <source>
        <dbReference type="EMBL" id="GFS18276.1"/>
    </source>
</evidence>
<comment type="caution">
    <text evidence="1">The sequence shown here is derived from an EMBL/GenBank/DDBJ whole genome shotgun (WGS) entry which is preliminary data.</text>
</comment>
<protein>
    <submittedName>
        <fullName evidence="1">Uncharacterized protein</fullName>
    </submittedName>
</protein>